<evidence type="ECO:0000256" key="4">
    <source>
        <dbReference type="ARBA" id="ARBA00023065"/>
    </source>
</evidence>
<evidence type="ECO:0000256" key="3">
    <source>
        <dbReference type="ARBA" id="ARBA00022781"/>
    </source>
</evidence>
<sequence length="182" mass="20288">MKSEVTAERYAQALLEVAEGHALGESILEQIDRFRQAAAGYPALSRFLGSPRVPEEKKEALIGRIFEGEAKKVMIHFVRLLLRKGRIDYLEDILALYPKLHDAKRGVLKGTLTTVHPLDPEVLARLKSKLEAEVGRTLELTYLENPEILGGFVFSTGTTLIDASVQRQLDELGERLRALPVA</sequence>
<proteinExistence type="inferred from homology"/>
<evidence type="ECO:0000256" key="1">
    <source>
        <dbReference type="ARBA" id="ARBA00004370"/>
    </source>
</evidence>
<evidence type="ECO:0000313" key="8">
    <source>
        <dbReference type="EMBL" id="NKE72762.1"/>
    </source>
</evidence>
<comment type="function">
    <text evidence="7">F(1)F(0) ATP synthase produces ATP from ADP in the presence of a proton or sodium gradient. F-type ATPases consist of two structural domains, F(1) containing the extramembraneous catalytic core and F(0) containing the membrane proton channel, linked together by a central stalk and a peripheral stalk. During catalysis, ATP synthesis in the catalytic domain of F(1) is coupled via a rotary mechanism of the central stalk subunits to proton translocation.</text>
</comment>
<evidence type="ECO:0000313" key="9">
    <source>
        <dbReference type="Proteomes" id="UP000534783"/>
    </source>
</evidence>
<keyword evidence="5 7" id="KW-0472">Membrane</keyword>
<dbReference type="RefSeq" id="WP_168062703.1">
    <property type="nucleotide sequence ID" value="NZ_VTOW01000004.1"/>
</dbReference>
<keyword evidence="2 7" id="KW-0813">Transport</keyword>
<evidence type="ECO:0000256" key="5">
    <source>
        <dbReference type="ARBA" id="ARBA00023136"/>
    </source>
</evidence>
<keyword evidence="7" id="KW-0139">CF(1)</keyword>
<dbReference type="GO" id="GO:0045259">
    <property type="term" value="C:proton-transporting ATP synthase complex"/>
    <property type="evidence" value="ECO:0007669"/>
    <property type="project" value="UniProtKB-KW"/>
</dbReference>
<dbReference type="InterPro" id="IPR000711">
    <property type="entry name" value="ATPase_OSCP/dsu"/>
</dbReference>
<dbReference type="InterPro" id="IPR026015">
    <property type="entry name" value="ATP_synth_OSCP/delta_N_sf"/>
</dbReference>
<reference evidence="8 9" key="1">
    <citation type="journal article" date="2020" name="Nature">
        <title>Bacterial chemolithoautotrophy via manganese oxidation.</title>
        <authorList>
            <person name="Yu H."/>
            <person name="Leadbetter J.R."/>
        </authorList>
    </citation>
    <scope>NUCLEOTIDE SEQUENCE [LARGE SCALE GENOMIC DNA]</scope>
    <source>
        <strain evidence="8 9">Mn-1</strain>
    </source>
</reference>
<dbReference type="GO" id="GO:0005886">
    <property type="term" value="C:plasma membrane"/>
    <property type="evidence" value="ECO:0007669"/>
    <property type="project" value="UniProtKB-SubCell"/>
</dbReference>
<dbReference type="HAMAP" id="MF_01416">
    <property type="entry name" value="ATP_synth_delta_bact"/>
    <property type="match status" value="1"/>
</dbReference>
<dbReference type="EMBL" id="VTOW01000004">
    <property type="protein sequence ID" value="NKE72762.1"/>
    <property type="molecule type" value="Genomic_DNA"/>
</dbReference>
<comment type="function">
    <text evidence="7">This protein is part of the stalk that links CF(0) to CF(1). It either transmits conformational changes from CF(0) to CF(1) or is implicated in proton conduction.</text>
</comment>
<comment type="similarity">
    <text evidence="7">Belongs to the ATPase delta chain family.</text>
</comment>
<name>A0A7X6DSU9_9BACT</name>
<dbReference type="Gene3D" id="1.10.520.20">
    <property type="entry name" value="N-terminal domain of the delta subunit of the F1F0-ATP synthase"/>
    <property type="match status" value="1"/>
</dbReference>
<dbReference type="SUPFAM" id="SSF47928">
    <property type="entry name" value="N-terminal domain of the delta subunit of the F1F0-ATP synthase"/>
    <property type="match status" value="1"/>
</dbReference>
<dbReference type="Pfam" id="PF00213">
    <property type="entry name" value="OSCP"/>
    <property type="match status" value="1"/>
</dbReference>
<accession>A0A7X6DSU9</accession>
<protein>
    <recommendedName>
        <fullName evidence="7">ATP synthase subunit delta</fullName>
    </recommendedName>
    <alternativeName>
        <fullName evidence="7">ATP synthase F(1) sector subunit delta</fullName>
    </alternativeName>
    <alternativeName>
        <fullName evidence="7">F-type ATPase subunit delta</fullName>
        <shortName evidence="7">F-ATPase subunit delta</shortName>
    </alternativeName>
</protein>
<evidence type="ECO:0000256" key="7">
    <source>
        <dbReference type="HAMAP-Rule" id="MF_01416"/>
    </source>
</evidence>
<dbReference type="PRINTS" id="PR00125">
    <property type="entry name" value="ATPASEDELTA"/>
</dbReference>
<organism evidence="8 9">
    <name type="scientific">Candidatus Manganitrophus noduliformans</name>
    <dbReference type="NCBI Taxonomy" id="2606439"/>
    <lineage>
        <taxon>Bacteria</taxon>
        <taxon>Pseudomonadati</taxon>
        <taxon>Nitrospirota</taxon>
        <taxon>Nitrospiria</taxon>
        <taxon>Candidatus Troglogloeales</taxon>
        <taxon>Candidatus Manganitrophaceae</taxon>
        <taxon>Candidatus Manganitrophus</taxon>
    </lineage>
</organism>
<evidence type="ECO:0000256" key="2">
    <source>
        <dbReference type="ARBA" id="ARBA00022448"/>
    </source>
</evidence>
<comment type="subcellular location">
    <subcellularLocation>
        <location evidence="7">Cell membrane</location>
        <topology evidence="7">Peripheral membrane protein</topology>
    </subcellularLocation>
    <subcellularLocation>
        <location evidence="1">Membrane</location>
    </subcellularLocation>
</comment>
<evidence type="ECO:0000256" key="6">
    <source>
        <dbReference type="ARBA" id="ARBA00023310"/>
    </source>
</evidence>
<comment type="caution">
    <text evidence="8">The sequence shown here is derived from an EMBL/GenBank/DDBJ whole genome shotgun (WGS) entry which is preliminary data.</text>
</comment>
<keyword evidence="3 7" id="KW-0375">Hydrogen ion transport</keyword>
<keyword evidence="6 7" id="KW-0066">ATP synthesis</keyword>
<dbReference type="PANTHER" id="PTHR11910">
    <property type="entry name" value="ATP SYNTHASE DELTA CHAIN"/>
    <property type="match status" value="1"/>
</dbReference>
<keyword evidence="4 7" id="KW-0406">Ion transport</keyword>
<dbReference type="NCBIfam" id="TIGR01145">
    <property type="entry name" value="ATP_synt_delta"/>
    <property type="match status" value="1"/>
</dbReference>
<dbReference type="Proteomes" id="UP000534783">
    <property type="component" value="Unassembled WGS sequence"/>
</dbReference>
<keyword evidence="9" id="KW-1185">Reference proteome</keyword>
<dbReference type="GO" id="GO:0046933">
    <property type="term" value="F:proton-transporting ATP synthase activity, rotational mechanism"/>
    <property type="evidence" value="ECO:0007669"/>
    <property type="project" value="UniProtKB-UniRule"/>
</dbReference>
<dbReference type="AlphaFoldDB" id="A0A7X6DSU9"/>
<keyword evidence="7" id="KW-1003">Cell membrane</keyword>
<gene>
    <name evidence="7 8" type="primary">atpH</name>
    <name evidence="8" type="ORF">MNODULE_18585</name>
</gene>